<dbReference type="RefSeq" id="WP_277730715.1">
    <property type="nucleotide sequence ID" value="NZ_CP120733.1"/>
</dbReference>
<dbReference type="Gene3D" id="3.30.70.100">
    <property type="match status" value="1"/>
</dbReference>
<reference evidence="2 3" key="1">
    <citation type="submission" date="2023-03" db="EMBL/GenBank/DDBJ databases">
        <title>Complete genome sequence of Tepidibacter sp. SWIR-1, isolated from a deep-sea hydrothermal vent.</title>
        <authorList>
            <person name="Li X."/>
        </authorList>
    </citation>
    <scope>NUCLEOTIDE SEQUENCE [LARGE SCALE GENOMIC DNA]</scope>
    <source>
        <strain evidence="2 3">SWIR-1</strain>
    </source>
</reference>
<evidence type="ECO:0000256" key="1">
    <source>
        <dbReference type="SAM" id="SignalP"/>
    </source>
</evidence>
<proteinExistence type="predicted"/>
<sequence length="229" mass="25368">MKKNSKPLVYTVVTVLGLSTFMMGCTNDQAARNVNDRNVGMGSPNYQTTYPNTGYVGNPDSPNYNPNQYRGYVGDTRTPNYNLNQYTGYVGSNRNPKYNPNQYTGYVGNTNNLNDNYQNNISKKSAGLNNTIRSKCNQLKGVKDCSVAVQGDTCVVAVDPNTTLNESLKNQIESACKNTDANIDKVVISQDNNVYDQLRRLGQNVGAGQPIKDINTEIQNIFNRLAPRR</sequence>
<dbReference type="InterPro" id="IPR019076">
    <property type="entry name" value="Spore_lipoprot_YhcN/YlaJ-like"/>
</dbReference>
<feature type="signal peptide" evidence="1">
    <location>
        <begin position="1"/>
        <end position="30"/>
    </location>
</feature>
<keyword evidence="3" id="KW-1185">Reference proteome</keyword>
<dbReference type="EMBL" id="CP120733">
    <property type="protein sequence ID" value="WFD08799.1"/>
    <property type="molecule type" value="Genomic_DNA"/>
</dbReference>
<evidence type="ECO:0000313" key="2">
    <source>
        <dbReference type="EMBL" id="WFD08799.1"/>
    </source>
</evidence>
<name>A0ABY8E7G9_9FIRM</name>
<dbReference type="Proteomes" id="UP001222800">
    <property type="component" value="Chromosome"/>
</dbReference>
<protein>
    <submittedName>
        <fullName evidence="2">YhcN/YlaJ family sporulation lipoprotein</fullName>
    </submittedName>
</protein>
<accession>A0ABY8E7G9</accession>
<organism evidence="2 3">
    <name type="scientific">Tepidibacter hydrothermalis</name>
    <dbReference type="NCBI Taxonomy" id="3036126"/>
    <lineage>
        <taxon>Bacteria</taxon>
        <taxon>Bacillati</taxon>
        <taxon>Bacillota</taxon>
        <taxon>Clostridia</taxon>
        <taxon>Peptostreptococcales</taxon>
        <taxon>Peptostreptococcaceae</taxon>
        <taxon>Tepidibacter</taxon>
    </lineage>
</organism>
<dbReference type="PROSITE" id="PS51257">
    <property type="entry name" value="PROKAR_LIPOPROTEIN"/>
    <property type="match status" value="1"/>
</dbReference>
<evidence type="ECO:0000313" key="3">
    <source>
        <dbReference type="Proteomes" id="UP001222800"/>
    </source>
</evidence>
<dbReference type="Pfam" id="PF09580">
    <property type="entry name" value="Spore_YhcN_YlaJ"/>
    <property type="match status" value="1"/>
</dbReference>
<keyword evidence="1" id="KW-0732">Signal</keyword>
<feature type="chain" id="PRO_5045858928" evidence="1">
    <location>
        <begin position="31"/>
        <end position="229"/>
    </location>
</feature>
<gene>
    <name evidence="2" type="ORF">P4S50_10355</name>
</gene>
<keyword evidence="2" id="KW-0449">Lipoprotein</keyword>